<evidence type="ECO:0000256" key="1">
    <source>
        <dbReference type="ARBA" id="ARBA00022801"/>
    </source>
</evidence>
<dbReference type="InterPro" id="IPR011583">
    <property type="entry name" value="Chitinase_II/V-like_cat"/>
</dbReference>
<evidence type="ECO:0000259" key="3">
    <source>
        <dbReference type="PROSITE" id="PS51782"/>
    </source>
</evidence>
<dbReference type="EC" id="3.2.1.-" evidence="5"/>
<dbReference type="Pfam" id="PF01476">
    <property type="entry name" value="LysM"/>
    <property type="match status" value="2"/>
</dbReference>
<evidence type="ECO:0000259" key="4">
    <source>
        <dbReference type="PROSITE" id="PS51910"/>
    </source>
</evidence>
<protein>
    <submittedName>
        <fullName evidence="5">Spore cortex-lytic enzyme, N-acetylglucosaminidase SleL</fullName>
        <ecNumber evidence="5">3.2.1.-</ecNumber>
    </submittedName>
</protein>
<dbReference type="InterPro" id="IPR041704">
    <property type="entry name" value="CFLE_GH18"/>
</dbReference>
<dbReference type="InterPro" id="IPR036779">
    <property type="entry name" value="LysM_dom_sf"/>
</dbReference>
<dbReference type="AlphaFoldDB" id="A0A4P8IE76"/>
<dbReference type="InterPro" id="IPR001223">
    <property type="entry name" value="Glyco_hydro18_cat"/>
</dbReference>
<dbReference type="InterPro" id="IPR018392">
    <property type="entry name" value="LysM"/>
</dbReference>
<reference evidence="5 6" key="1">
    <citation type="submission" date="2019-05" db="EMBL/GenBank/DDBJ databases">
        <title>Complete genome sequencing of Anaerostipes rhamnosivorans.</title>
        <authorList>
            <person name="Bui T.P.N."/>
            <person name="de Vos W.M."/>
        </authorList>
    </citation>
    <scope>NUCLEOTIDE SEQUENCE [LARGE SCALE GENOMIC DNA]</scope>
    <source>
        <strain evidence="5 6">1y2</strain>
    </source>
</reference>
<dbReference type="PROSITE" id="PS51910">
    <property type="entry name" value="GH18_2"/>
    <property type="match status" value="1"/>
</dbReference>
<dbReference type="SMART" id="SM00636">
    <property type="entry name" value="Glyco_18"/>
    <property type="match status" value="1"/>
</dbReference>
<evidence type="ECO:0000313" key="5">
    <source>
        <dbReference type="EMBL" id="QCP35666.1"/>
    </source>
</evidence>
<feature type="domain" description="LysM" evidence="3">
    <location>
        <begin position="49"/>
        <end position="94"/>
    </location>
</feature>
<dbReference type="KEGG" id="arf:AR1Y2_2212"/>
<dbReference type="Proteomes" id="UP000298653">
    <property type="component" value="Chromosome"/>
</dbReference>
<dbReference type="RefSeq" id="WP_137328996.1">
    <property type="nucleotide sequence ID" value="NZ_CP040058.1"/>
</dbReference>
<dbReference type="Pfam" id="PF00704">
    <property type="entry name" value="Glyco_hydro_18"/>
    <property type="match status" value="1"/>
</dbReference>
<name>A0A4P8IE76_9FIRM</name>
<keyword evidence="1 5" id="KW-0378">Hydrolase</keyword>
<feature type="domain" description="LysM" evidence="3">
    <location>
        <begin position="1"/>
        <end position="44"/>
    </location>
</feature>
<dbReference type="GO" id="GO:0005975">
    <property type="term" value="P:carbohydrate metabolic process"/>
    <property type="evidence" value="ECO:0007669"/>
    <property type="project" value="InterPro"/>
</dbReference>
<feature type="domain" description="GH18" evidence="4">
    <location>
        <begin position="104"/>
        <end position="423"/>
    </location>
</feature>
<dbReference type="Gene3D" id="3.10.50.10">
    <property type="match status" value="1"/>
</dbReference>
<gene>
    <name evidence="5" type="ORF">AR1Y2_2212</name>
</gene>
<dbReference type="SUPFAM" id="SSF54106">
    <property type="entry name" value="LysM domain"/>
    <property type="match status" value="2"/>
</dbReference>
<dbReference type="PANTHER" id="PTHR46066:SF2">
    <property type="entry name" value="CHITINASE DOMAIN-CONTAINING PROTEIN 1"/>
    <property type="match status" value="1"/>
</dbReference>
<dbReference type="PROSITE" id="PS51782">
    <property type="entry name" value="LYSM"/>
    <property type="match status" value="2"/>
</dbReference>
<dbReference type="GO" id="GO:0008061">
    <property type="term" value="F:chitin binding"/>
    <property type="evidence" value="ECO:0007669"/>
    <property type="project" value="InterPro"/>
</dbReference>
<keyword evidence="2 5" id="KW-0326">Glycosidase</keyword>
<dbReference type="SMART" id="SM00257">
    <property type="entry name" value="LysM"/>
    <property type="match status" value="2"/>
</dbReference>
<evidence type="ECO:0000256" key="2">
    <source>
        <dbReference type="ARBA" id="ARBA00023295"/>
    </source>
</evidence>
<dbReference type="GO" id="GO:0012505">
    <property type="term" value="C:endomembrane system"/>
    <property type="evidence" value="ECO:0007669"/>
    <property type="project" value="TreeGrafter"/>
</dbReference>
<organism evidence="5 6">
    <name type="scientific">Anaerostipes rhamnosivorans</name>
    <dbReference type="NCBI Taxonomy" id="1229621"/>
    <lineage>
        <taxon>Bacteria</taxon>
        <taxon>Bacillati</taxon>
        <taxon>Bacillota</taxon>
        <taxon>Clostridia</taxon>
        <taxon>Lachnospirales</taxon>
        <taxon>Lachnospiraceae</taxon>
        <taxon>Anaerostipes</taxon>
    </lineage>
</organism>
<dbReference type="CDD" id="cd00118">
    <property type="entry name" value="LysM"/>
    <property type="match status" value="2"/>
</dbReference>
<dbReference type="GO" id="GO:0070492">
    <property type="term" value="F:oligosaccharide binding"/>
    <property type="evidence" value="ECO:0007669"/>
    <property type="project" value="TreeGrafter"/>
</dbReference>
<dbReference type="InterPro" id="IPR029070">
    <property type="entry name" value="Chitinase_insertion_sf"/>
</dbReference>
<dbReference type="GO" id="GO:0016798">
    <property type="term" value="F:hydrolase activity, acting on glycosyl bonds"/>
    <property type="evidence" value="ECO:0007669"/>
    <property type="project" value="UniProtKB-KW"/>
</dbReference>
<dbReference type="CDD" id="cd02874">
    <property type="entry name" value="GH18_CFLE_spore_hydrolase"/>
    <property type="match status" value="1"/>
</dbReference>
<dbReference type="Gene3D" id="3.20.20.80">
    <property type="entry name" value="Glycosidases"/>
    <property type="match status" value="1"/>
</dbReference>
<proteinExistence type="predicted"/>
<dbReference type="PANTHER" id="PTHR46066">
    <property type="entry name" value="CHITINASE DOMAIN-CONTAINING PROTEIN 1 FAMILY MEMBER"/>
    <property type="match status" value="1"/>
</dbReference>
<dbReference type="SUPFAM" id="SSF51445">
    <property type="entry name" value="(Trans)glycosidases"/>
    <property type="match status" value="1"/>
</dbReference>
<dbReference type="OrthoDB" id="9769314at2"/>
<dbReference type="Gene3D" id="3.10.350.10">
    <property type="entry name" value="LysM domain"/>
    <property type="match status" value="2"/>
</dbReference>
<keyword evidence="6" id="KW-1185">Reference proteome</keyword>
<evidence type="ECO:0000313" key="6">
    <source>
        <dbReference type="Proteomes" id="UP000298653"/>
    </source>
</evidence>
<dbReference type="InterPro" id="IPR017853">
    <property type="entry name" value="GH"/>
</dbReference>
<dbReference type="EMBL" id="CP040058">
    <property type="protein sequence ID" value="QCP35666.1"/>
    <property type="molecule type" value="Genomic_DNA"/>
</dbReference>
<accession>A0A4P8IE76</accession>
<sequence length="423" mass="47450">MIYVVKEGDTIDSISSQFGISRSRLIYDNQIYAGRVVTGQALLILEPSVVHTVEAGDTLTSIAREYETSVQSLVRKNPYLLNEVNLMPGDVLTVEYAQEKLGSLNVTGYAYPYISTETLREALLYLDELLIFSYGFTTSGTLIPPAMEIPLIDQALEFGVDPMLVLTPFAETGSFNNQLVKTVSEDLSMQQTLIENLVQTVQQKGYAGVDVDFEYILPEDREGYAAFVGNLRERMNALGYKVSVALAPKISSEQEGLLYEGMDYALLGENANTVFLMTYEWGYTYGPPMAVAPINKVRQVLDYAVTQIPAEKIYMGIPNYGYDWPLPYERGVTRATSIGNVEAVEIADQNGAQIQFDKTAMSPFFNYTLDGVEHEVWFEDVRSIDVKLRTAKEYGFSGVGYWNLMRPFRANWLLIDSLFQLDD</sequence>